<dbReference type="GO" id="GO:0008076">
    <property type="term" value="C:voltage-gated potassium channel complex"/>
    <property type="evidence" value="ECO:0000318"/>
    <property type="project" value="GO_Central"/>
</dbReference>
<accession>A7S8A5</accession>
<feature type="transmembrane region" description="Helical" evidence="9">
    <location>
        <begin position="128"/>
        <end position="146"/>
    </location>
</feature>
<reference evidence="11 12" key="1">
    <citation type="journal article" date="2007" name="Science">
        <title>Sea anemone genome reveals ancestral eumetazoan gene repertoire and genomic organization.</title>
        <authorList>
            <person name="Putnam N.H."/>
            <person name="Srivastava M."/>
            <person name="Hellsten U."/>
            <person name="Dirks B."/>
            <person name="Chapman J."/>
            <person name="Salamov A."/>
            <person name="Terry A."/>
            <person name="Shapiro H."/>
            <person name="Lindquist E."/>
            <person name="Kapitonov V.V."/>
            <person name="Jurka J."/>
            <person name="Genikhovich G."/>
            <person name="Grigoriev I.V."/>
            <person name="Lucas S.M."/>
            <person name="Steele R.E."/>
            <person name="Finnerty J.R."/>
            <person name="Technau U."/>
            <person name="Martindale M.Q."/>
            <person name="Rokhsar D.S."/>
        </authorList>
    </citation>
    <scope>NUCLEOTIDE SEQUENCE [LARGE SCALE GENOMIC DNA]</scope>
    <source>
        <strain evidence="12">CH2 X CH6</strain>
    </source>
</reference>
<keyword evidence="2" id="KW-0813">Transport</keyword>
<dbReference type="Pfam" id="PF07885">
    <property type="entry name" value="Ion_trans_2"/>
    <property type="match status" value="1"/>
</dbReference>
<dbReference type="Proteomes" id="UP000001593">
    <property type="component" value="Unassembled WGS sequence"/>
</dbReference>
<dbReference type="InterPro" id="IPR013099">
    <property type="entry name" value="K_chnl_dom"/>
</dbReference>
<evidence type="ECO:0000256" key="9">
    <source>
        <dbReference type="SAM" id="Phobius"/>
    </source>
</evidence>
<dbReference type="InterPro" id="IPR028325">
    <property type="entry name" value="VG_K_chnl"/>
</dbReference>
<evidence type="ECO:0000256" key="8">
    <source>
        <dbReference type="SAM" id="MobiDB-lite"/>
    </source>
</evidence>
<organism evidence="11 12">
    <name type="scientific">Nematostella vectensis</name>
    <name type="common">Starlet sea anemone</name>
    <dbReference type="NCBI Taxonomy" id="45351"/>
    <lineage>
        <taxon>Eukaryota</taxon>
        <taxon>Metazoa</taxon>
        <taxon>Cnidaria</taxon>
        <taxon>Anthozoa</taxon>
        <taxon>Hexacorallia</taxon>
        <taxon>Actiniaria</taxon>
        <taxon>Edwardsiidae</taxon>
        <taxon>Nematostella</taxon>
    </lineage>
</organism>
<dbReference type="GO" id="GO:0071805">
    <property type="term" value="P:potassium ion transmembrane transport"/>
    <property type="evidence" value="ECO:0000318"/>
    <property type="project" value="GO_Central"/>
</dbReference>
<dbReference type="OrthoDB" id="5985333at2759"/>
<keyword evidence="5" id="KW-0406">Ion transport</keyword>
<keyword evidence="6 9" id="KW-0472">Membrane</keyword>
<gene>
    <name evidence="11" type="ORF">NEMVEDRAFT_v1g208335</name>
</gene>
<dbReference type="KEGG" id="nve:5511754"/>
<dbReference type="STRING" id="45351.A7S8A5"/>
<dbReference type="OMA" id="PEMERTM"/>
<sequence>MSAVERACVDGAKIHVSWTTNAPYIYEQNNAKRGVLLDIFQKGIQSCCKPGVTISFSSPEMERTMIEDVLLAKPDSILLPVGRNLGKIKTFYGRPFVVFVKSPGIAIVTGKTVSGADLLTAIVNSWPILVFIVTSLSLSGFVVWLLDHGSNTEEFPDFFPLGVFEGFWWAAVTMTTVGYGDKVPRSVPSRLFAVVWINAGLVIIAMFMGIVTSSLSSNMIGNASHLYGMVVSVKNTSVQYQYAVFQSSFVRAKATFEEVYSSVASGESQLALVDFLSSTQHDSYYSQHKLTVASVLEQSVAYGAVLPQHSNNLAQCLRDYQQRHSDEGLFLLDSYLSHAKDPNSEATDGTDYFDGSIFGYSVYAMAGLFLVILAVGLYWQKYHLPRRGEWRESKAGRDAELQDVEIELSTSGAKQQSELPSDTHTLSGKTSGLSTERLMAQQSAELLRVMDEFQSYRQSWEKSFRLLQERHRREQRELFRLDNMGYDM</sequence>
<dbReference type="GO" id="GO:0001508">
    <property type="term" value="P:action potential"/>
    <property type="evidence" value="ECO:0000318"/>
    <property type="project" value="GO_Central"/>
</dbReference>
<dbReference type="PhylomeDB" id="A7S8A5"/>
<keyword evidence="12" id="KW-1185">Reference proteome</keyword>
<dbReference type="PANTHER" id="PTHR11537:SF252">
    <property type="entry name" value="POTASSIUM VOLTAGE-GATED CHANNEL PROTEIN SHAW"/>
    <property type="match status" value="1"/>
</dbReference>
<protein>
    <recommendedName>
        <fullName evidence="10">Potassium channel domain-containing protein</fullName>
    </recommendedName>
</protein>
<evidence type="ECO:0000256" key="3">
    <source>
        <dbReference type="ARBA" id="ARBA00022692"/>
    </source>
</evidence>
<dbReference type="GO" id="GO:0016020">
    <property type="term" value="C:membrane"/>
    <property type="evidence" value="ECO:0000318"/>
    <property type="project" value="GO_Central"/>
</dbReference>
<evidence type="ECO:0000313" key="12">
    <source>
        <dbReference type="Proteomes" id="UP000001593"/>
    </source>
</evidence>
<dbReference type="PRINTS" id="PR00169">
    <property type="entry name" value="KCHANNEL"/>
</dbReference>
<name>A7S8A5_NEMVE</name>
<dbReference type="InParanoid" id="A7S8A5"/>
<keyword evidence="7" id="KW-0407">Ion channel</keyword>
<evidence type="ECO:0000256" key="7">
    <source>
        <dbReference type="ARBA" id="ARBA00023303"/>
    </source>
</evidence>
<dbReference type="GO" id="GO:0005251">
    <property type="term" value="F:delayed rectifier potassium channel activity"/>
    <property type="evidence" value="ECO:0000318"/>
    <property type="project" value="GO_Central"/>
</dbReference>
<dbReference type="EMBL" id="DS469597">
    <property type="protein sequence ID" value="EDO40070.1"/>
    <property type="molecule type" value="Genomic_DNA"/>
</dbReference>
<keyword evidence="3 9" id="KW-0812">Transmembrane</keyword>
<evidence type="ECO:0000259" key="10">
    <source>
        <dbReference type="Pfam" id="PF07885"/>
    </source>
</evidence>
<evidence type="ECO:0000313" key="11">
    <source>
        <dbReference type="EMBL" id="EDO40070.1"/>
    </source>
</evidence>
<dbReference type="PANTHER" id="PTHR11537">
    <property type="entry name" value="VOLTAGE-GATED POTASSIUM CHANNEL"/>
    <property type="match status" value="1"/>
</dbReference>
<comment type="subcellular location">
    <subcellularLocation>
        <location evidence="1">Membrane</location>
        <topology evidence="1">Multi-pass membrane protein</topology>
    </subcellularLocation>
</comment>
<evidence type="ECO:0000256" key="4">
    <source>
        <dbReference type="ARBA" id="ARBA00022989"/>
    </source>
</evidence>
<evidence type="ECO:0000256" key="5">
    <source>
        <dbReference type="ARBA" id="ARBA00023065"/>
    </source>
</evidence>
<proteinExistence type="predicted"/>
<feature type="transmembrane region" description="Helical" evidence="9">
    <location>
        <begin position="357"/>
        <end position="379"/>
    </location>
</feature>
<dbReference type="SUPFAM" id="SSF81324">
    <property type="entry name" value="Voltage-gated potassium channels"/>
    <property type="match status" value="1"/>
</dbReference>
<dbReference type="Gene3D" id="1.10.287.70">
    <property type="match status" value="1"/>
</dbReference>
<evidence type="ECO:0000256" key="2">
    <source>
        <dbReference type="ARBA" id="ARBA00022448"/>
    </source>
</evidence>
<feature type="transmembrane region" description="Helical" evidence="9">
    <location>
        <begin position="191"/>
        <end position="211"/>
    </location>
</feature>
<feature type="domain" description="Potassium channel" evidence="10">
    <location>
        <begin position="135"/>
        <end position="215"/>
    </location>
</feature>
<dbReference type="AlphaFoldDB" id="A7S8A5"/>
<evidence type="ECO:0000256" key="1">
    <source>
        <dbReference type="ARBA" id="ARBA00004141"/>
    </source>
</evidence>
<feature type="transmembrane region" description="Helical" evidence="9">
    <location>
        <begin position="158"/>
        <end position="179"/>
    </location>
</feature>
<dbReference type="HOGENOM" id="CLU_037255_0_0_1"/>
<keyword evidence="4 9" id="KW-1133">Transmembrane helix</keyword>
<evidence type="ECO:0000256" key="6">
    <source>
        <dbReference type="ARBA" id="ARBA00023136"/>
    </source>
</evidence>
<feature type="region of interest" description="Disordered" evidence="8">
    <location>
        <begin position="410"/>
        <end position="432"/>
    </location>
</feature>